<dbReference type="RefSeq" id="WP_091599642.1">
    <property type="nucleotide sequence ID" value="NZ_FNEE01000026.1"/>
</dbReference>
<name>A0A1G9GZA0_9HYPH</name>
<evidence type="ECO:0000313" key="5">
    <source>
        <dbReference type="Proteomes" id="UP000198894"/>
    </source>
</evidence>
<dbReference type="PANTHER" id="PTHR30349:SF94">
    <property type="entry name" value="INTEGRASE_RECOMBINASE HI_1414-RELATED"/>
    <property type="match status" value="1"/>
</dbReference>
<evidence type="ECO:0000259" key="3">
    <source>
        <dbReference type="PROSITE" id="PS51898"/>
    </source>
</evidence>
<evidence type="ECO:0000256" key="1">
    <source>
        <dbReference type="ARBA" id="ARBA00022908"/>
    </source>
</evidence>
<dbReference type="PANTHER" id="PTHR30349">
    <property type="entry name" value="PHAGE INTEGRASE-RELATED"/>
    <property type="match status" value="1"/>
</dbReference>
<reference evidence="5" key="1">
    <citation type="submission" date="2016-10" db="EMBL/GenBank/DDBJ databases">
        <authorList>
            <person name="Varghese N."/>
            <person name="Submissions S."/>
        </authorList>
    </citation>
    <scope>NUCLEOTIDE SEQUENCE [LARGE SCALE GENOMIC DNA]</scope>
    <source>
        <strain evidence="5">CGMCC 1.11022</strain>
    </source>
</reference>
<evidence type="ECO:0000313" key="4">
    <source>
        <dbReference type="EMBL" id="SDL06050.1"/>
    </source>
</evidence>
<dbReference type="Gene3D" id="1.10.443.10">
    <property type="entry name" value="Intergrase catalytic core"/>
    <property type="match status" value="1"/>
</dbReference>
<protein>
    <submittedName>
        <fullName evidence="4">Phage integrase family protein</fullName>
    </submittedName>
</protein>
<organism evidence="4 5">
    <name type="scientific">Mesorhizobium muleiense</name>
    <dbReference type="NCBI Taxonomy" id="1004279"/>
    <lineage>
        <taxon>Bacteria</taxon>
        <taxon>Pseudomonadati</taxon>
        <taxon>Pseudomonadota</taxon>
        <taxon>Alphaproteobacteria</taxon>
        <taxon>Hyphomicrobiales</taxon>
        <taxon>Phyllobacteriaceae</taxon>
        <taxon>Mesorhizobium</taxon>
    </lineage>
</organism>
<dbReference type="PROSITE" id="PS51898">
    <property type="entry name" value="TYR_RECOMBINASE"/>
    <property type="match status" value="1"/>
</dbReference>
<dbReference type="Proteomes" id="UP000198894">
    <property type="component" value="Unassembled WGS sequence"/>
</dbReference>
<dbReference type="InterPro" id="IPR011010">
    <property type="entry name" value="DNA_brk_join_enz"/>
</dbReference>
<evidence type="ECO:0000256" key="2">
    <source>
        <dbReference type="ARBA" id="ARBA00023172"/>
    </source>
</evidence>
<accession>A0A1G9GZA0</accession>
<keyword evidence="1" id="KW-0229">DNA integration</keyword>
<dbReference type="SUPFAM" id="SSF56349">
    <property type="entry name" value="DNA breaking-rejoining enzymes"/>
    <property type="match status" value="1"/>
</dbReference>
<feature type="domain" description="Tyr recombinase" evidence="3">
    <location>
        <begin position="184"/>
        <end position="357"/>
    </location>
</feature>
<dbReference type="InterPro" id="IPR013762">
    <property type="entry name" value="Integrase-like_cat_sf"/>
</dbReference>
<dbReference type="AlphaFoldDB" id="A0A1G9GZA0"/>
<dbReference type="EMBL" id="FNEE01000026">
    <property type="protein sequence ID" value="SDL06050.1"/>
    <property type="molecule type" value="Genomic_DNA"/>
</dbReference>
<keyword evidence="5" id="KW-1185">Reference proteome</keyword>
<dbReference type="CDD" id="cd00796">
    <property type="entry name" value="INT_Rci_Hp1_C"/>
    <property type="match status" value="1"/>
</dbReference>
<proteinExistence type="predicted"/>
<dbReference type="InterPro" id="IPR002104">
    <property type="entry name" value="Integrase_catalytic"/>
</dbReference>
<gene>
    <name evidence="4" type="ORF">SAMN05428953_12619</name>
</gene>
<sequence length="368" mass="41943">MGTIVTRKRANGTAAHMAKIIIKRDGKVVHRESKTFDRRPAAAGWIARREDELSQPGQIERESADKVKLRKVIEQYRSESATVIRRSKAQALNMLLRFPIVDMVCDEIASPHIVTLAQELSAGRHSNARHPTIRTPQTVAGYLSHLSPIFDIARPAWGYPLDKSAFDDAYVVLKRMGIVGKSNVRERRPTMEELEKLMTFLAGRKSTAAPMTKIVPFALFSTRRREEITNIRWPDLDEQHSRILVRDMKNPTEKTGNNVWCDLPEPALRIIQAMPRSGDRIFPYVPDTLGKAWSEACDMTEIEDLHFHDLRHEGISRLFEMGLNIPHVAAVSGHRSWQSLKRYTHIRQTGDKYAGWKWLEAATKKPGD</sequence>
<dbReference type="GO" id="GO:0015074">
    <property type="term" value="P:DNA integration"/>
    <property type="evidence" value="ECO:0007669"/>
    <property type="project" value="UniProtKB-KW"/>
</dbReference>
<dbReference type="Pfam" id="PF00589">
    <property type="entry name" value="Phage_integrase"/>
    <property type="match status" value="1"/>
</dbReference>
<dbReference type="GO" id="GO:0003677">
    <property type="term" value="F:DNA binding"/>
    <property type="evidence" value="ECO:0007669"/>
    <property type="project" value="InterPro"/>
</dbReference>
<dbReference type="InterPro" id="IPR050090">
    <property type="entry name" value="Tyrosine_recombinase_XerCD"/>
</dbReference>
<dbReference type="GO" id="GO:0006310">
    <property type="term" value="P:DNA recombination"/>
    <property type="evidence" value="ECO:0007669"/>
    <property type="project" value="UniProtKB-KW"/>
</dbReference>
<keyword evidence="2" id="KW-0233">DNA recombination</keyword>